<feature type="region of interest" description="Disordered" evidence="1">
    <location>
        <begin position="1"/>
        <end position="20"/>
    </location>
</feature>
<dbReference type="EMBL" id="NCKW01005987">
    <property type="protein sequence ID" value="POM72279.1"/>
    <property type="molecule type" value="Genomic_DNA"/>
</dbReference>
<organism evidence="2 3">
    <name type="scientific">Phytophthora palmivora</name>
    <dbReference type="NCBI Taxonomy" id="4796"/>
    <lineage>
        <taxon>Eukaryota</taxon>
        <taxon>Sar</taxon>
        <taxon>Stramenopiles</taxon>
        <taxon>Oomycota</taxon>
        <taxon>Peronosporomycetes</taxon>
        <taxon>Peronosporales</taxon>
        <taxon>Peronosporaceae</taxon>
        <taxon>Phytophthora</taxon>
    </lineage>
</organism>
<keyword evidence="3" id="KW-1185">Reference proteome</keyword>
<protein>
    <submittedName>
        <fullName evidence="2">Uncharacterized protein</fullName>
    </submittedName>
</protein>
<proteinExistence type="predicted"/>
<accession>A0A2P4Y3L1</accession>
<name>A0A2P4Y3L1_9STRA</name>
<sequence>MAAIATTTSDEKSAVRTDPTSSFDAWLLQKLRLEWSSREFGGLLSPSKLAEARASFPHLETPIKVRLLLSLLSVRDVAAAQ</sequence>
<feature type="non-terminal residue" evidence="2">
    <location>
        <position position="81"/>
    </location>
</feature>
<dbReference type="Proteomes" id="UP000237271">
    <property type="component" value="Unassembled WGS sequence"/>
</dbReference>
<evidence type="ECO:0000256" key="1">
    <source>
        <dbReference type="SAM" id="MobiDB-lite"/>
    </source>
</evidence>
<dbReference type="AlphaFoldDB" id="A0A2P4Y3L1"/>
<evidence type="ECO:0000313" key="3">
    <source>
        <dbReference type="Proteomes" id="UP000237271"/>
    </source>
</evidence>
<gene>
    <name evidence="2" type="ORF">PHPALM_11031</name>
</gene>
<dbReference type="OrthoDB" id="2135488at2759"/>
<reference evidence="2 3" key="1">
    <citation type="journal article" date="2017" name="Genome Biol. Evol.">
        <title>Phytophthora megakarya and P. palmivora, closely related causal agents of cacao black pod rot, underwent increases in genome sizes and gene numbers by different mechanisms.</title>
        <authorList>
            <person name="Ali S.S."/>
            <person name="Shao J."/>
            <person name="Lary D.J."/>
            <person name="Kronmiller B."/>
            <person name="Shen D."/>
            <person name="Strem M.D."/>
            <person name="Amoako-Attah I."/>
            <person name="Akrofi A.Y."/>
            <person name="Begoude B.A."/>
            <person name="Ten Hoopen G.M."/>
            <person name="Coulibaly K."/>
            <person name="Kebe B.I."/>
            <person name="Melnick R.L."/>
            <person name="Guiltinan M.J."/>
            <person name="Tyler B.M."/>
            <person name="Meinhardt L.W."/>
            <person name="Bailey B.A."/>
        </authorList>
    </citation>
    <scope>NUCLEOTIDE SEQUENCE [LARGE SCALE GENOMIC DNA]</scope>
    <source>
        <strain evidence="3">sbr112.9</strain>
    </source>
</reference>
<evidence type="ECO:0000313" key="2">
    <source>
        <dbReference type="EMBL" id="POM72279.1"/>
    </source>
</evidence>
<comment type="caution">
    <text evidence="2">The sequence shown here is derived from an EMBL/GenBank/DDBJ whole genome shotgun (WGS) entry which is preliminary data.</text>
</comment>